<dbReference type="RefSeq" id="WP_083488339.1">
    <property type="nucleotide sequence ID" value="NZ_AYZD01000015.1"/>
</dbReference>
<dbReference type="Proteomes" id="UP000051015">
    <property type="component" value="Unassembled WGS sequence"/>
</dbReference>
<evidence type="ECO:0000256" key="1">
    <source>
        <dbReference type="ARBA" id="ARBA00022801"/>
    </source>
</evidence>
<dbReference type="PATRIC" id="fig|1423725.3.peg.618"/>
<feature type="domain" description="Nudix hydrolase" evidence="2">
    <location>
        <begin position="48"/>
        <end position="178"/>
    </location>
</feature>
<name>A0A0R2CXD3_9LACO</name>
<dbReference type="GO" id="GO:0016787">
    <property type="term" value="F:hydrolase activity"/>
    <property type="evidence" value="ECO:0007669"/>
    <property type="project" value="UniProtKB-KW"/>
</dbReference>
<evidence type="ECO:0000313" key="4">
    <source>
        <dbReference type="Proteomes" id="UP000051015"/>
    </source>
</evidence>
<comment type="caution">
    <text evidence="3">The sequence shown here is derived from an EMBL/GenBank/DDBJ whole genome shotgun (WGS) entry which is preliminary data.</text>
</comment>
<proteinExistence type="predicted"/>
<evidence type="ECO:0000313" key="3">
    <source>
        <dbReference type="EMBL" id="KRM96311.1"/>
    </source>
</evidence>
<accession>A0A0R2CXD3</accession>
<sequence length="179" mass="20842">MSIKNYLLESLDSLKDKRLPWVNTKKLERIRNKVLAADTGDLRNRKSALHLSASAVVFDQRRCFFVLHPYLKKVLLPAGHVEDKEAPFDCAVREFEEETGRKAILATEATESLIDINLIYIPRNPLKNELSHFHVDLRYHLYFDSEYLTDMGAELPVYNLSKEQAPAEFQKYYVLLKEQ</sequence>
<dbReference type="AlphaFoldDB" id="A0A0R2CXD3"/>
<dbReference type="Gene3D" id="3.90.79.10">
    <property type="entry name" value="Nucleoside Triphosphate Pyrophosphohydrolase"/>
    <property type="match status" value="1"/>
</dbReference>
<evidence type="ECO:0000259" key="2">
    <source>
        <dbReference type="PROSITE" id="PS51462"/>
    </source>
</evidence>
<dbReference type="PROSITE" id="PS00893">
    <property type="entry name" value="NUDIX_BOX"/>
    <property type="match status" value="1"/>
</dbReference>
<keyword evidence="1" id="KW-0378">Hydrolase</keyword>
<organism evidence="3 4">
    <name type="scientific">Liquorilactobacillus aquaticus DSM 21051</name>
    <dbReference type="NCBI Taxonomy" id="1423725"/>
    <lineage>
        <taxon>Bacteria</taxon>
        <taxon>Bacillati</taxon>
        <taxon>Bacillota</taxon>
        <taxon>Bacilli</taxon>
        <taxon>Lactobacillales</taxon>
        <taxon>Lactobacillaceae</taxon>
        <taxon>Liquorilactobacillus</taxon>
    </lineage>
</organism>
<dbReference type="SUPFAM" id="SSF55811">
    <property type="entry name" value="Nudix"/>
    <property type="match status" value="1"/>
</dbReference>
<protein>
    <recommendedName>
        <fullName evidence="2">Nudix hydrolase domain-containing protein</fullName>
    </recommendedName>
</protein>
<dbReference type="InterPro" id="IPR015797">
    <property type="entry name" value="NUDIX_hydrolase-like_dom_sf"/>
</dbReference>
<reference evidence="3 4" key="1">
    <citation type="journal article" date="2015" name="Genome Announc.">
        <title>Expanding the biotechnology potential of lactobacilli through comparative genomics of 213 strains and associated genera.</title>
        <authorList>
            <person name="Sun Z."/>
            <person name="Harris H.M."/>
            <person name="McCann A."/>
            <person name="Guo C."/>
            <person name="Argimon S."/>
            <person name="Zhang W."/>
            <person name="Yang X."/>
            <person name="Jeffery I.B."/>
            <person name="Cooney J.C."/>
            <person name="Kagawa T.F."/>
            <person name="Liu W."/>
            <person name="Song Y."/>
            <person name="Salvetti E."/>
            <person name="Wrobel A."/>
            <person name="Rasinkangas P."/>
            <person name="Parkhill J."/>
            <person name="Rea M.C."/>
            <person name="O'Sullivan O."/>
            <person name="Ritari J."/>
            <person name="Douillard F.P."/>
            <person name="Paul Ross R."/>
            <person name="Yang R."/>
            <person name="Briner A.E."/>
            <person name="Felis G.E."/>
            <person name="de Vos W.M."/>
            <person name="Barrangou R."/>
            <person name="Klaenhammer T.R."/>
            <person name="Caufield P.W."/>
            <person name="Cui Y."/>
            <person name="Zhang H."/>
            <person name="O'Toole P.W."/>
        </authorList>
    </citation>
    <scope>NUCLEOTIDE SEQUENCE [LARGE SCALE GENOMIC DNA]</scope>
    <source>
        <strain evidence="3 4">DSM 21051</strain>
    </source>
</reference>
<gene>
    <name evidence="3" type="ORF">FC19_GL000598</name>
</gene>
<dbReference type="STRING" id="1423725.FC19_GL000598"/>
<dbReference type="InterPro" id="IPR000086">
    <property type="entry name" value="NUDIX_hydrolase_dom"/>
</dbReference>
<dbReference type="Pfam" id="PF00293">
    <property type="entry name" value="NUDIX"/>
    <property type="match status" value="1"/>
</dbReference>
<dbReference type="EMBL" id="AYZD01000015">
    <property type="protein sequence ID" value="KRM96311.1"/>
    <property type="molecule type" value="Genomic_DNA"/>
</dbReference>
<dbReference type="InterPro" id="IPR020084">
    <property type="entry name" value="NUDIX_hydrolase_CS"/>
</dbReference>
<dbReference type="PROSITE" id="PS51462">
    <property type="entry name" value="NUDIX"/>
    <property type="match status" value="1"/>
</dbReference>
<dbReference type="OrthoDB" id="9787880at2"/>
<keyword evidence="4" id="KW-1185">Reference proteome</keyword>